<keyword evidence="2" id="KW-1185">Reference proteome</keyword>
<sequence>MTTWILEDQVFADRHRALAEAVERAGGAVISWNDDWWATGAWPATAGPVVFHGSLGNADRIAS</sequence>
<dbReference type="Proteomes" id="UP001442841">
    <property type="component" value="Chromosome"/>
</dbReference>
<dbReference type="EMBL" id="CP154795">
    <property type="protein sequence ID" value="XAN08675.1"/>
    <property type="molecule type" value="Genomic_DNA"/>
</dbReference>
<evidence type="ECO:0000313" key="1">
    <source>
        <dbReference type="EMBL" id="XAN08675.1"/>
    </source>
</evidence>
<proteinExistence type="predicted"/>
<name>A0ABZ3FU21_9ACTN</name>
<gene>
    <name evidence="1" type="ORF">AADG42_15635</name>
</gene>
<organism evidence="1 2">
    <name type="scientific">Ammonicoccus fulvus</name>
    <dbReference type="NCBI Taxonomy" id="3138240"/>
    <lineage>
        <taxon>Bacteria</taxon>
        <taxon>Bacillati</taxon>
        <taxon>Actinomycetota</taxon>
        <taxon>Actinomycetes</taxon>
        <taxon>Propionibacteriales</taxon>
        <taxon>Propionibacteriaceae</taxon>
        <taxon>Ammonicoccus</taxon>
    </lineage>
</organism>
<protein>
    <submittedName>
        <fullName evidence="1">Uncharacterized protein</fullName>
    </submittedName>
</protein>
<evidence type="ECO:0000313" key="2">
    <source>
        <dbReference type="Proteomes" id="UP001442841"/>
    </source>
</evidence>
<reference evidence="1 2" key="1">
    <citation type="submission" date="2024-04" db="EMBL/GenBank/DDBJ databases">
        <title>Isolation of an actinomycete strain from pig manure.</title>
        <authorList>
            <person name="Gong T."/>
            <person name="Yu Z."/>
            <person name="An M."/>
            <person name="Wei C."/>
            <person name="Yang W."/>
            <person name="Liu L."/>
        </authorList>
    </citation>
    <scope>NUCLEOTIDE SEQUENCE [LARGE SCALE GENOMIC DNA]</scope>
    <source>
        <strain evidence="1 2">ZF39</strain>
    </source>
</reference>
<dbReference type="RefSeq" id="WP_425310103.1">
    <property type="nucleotide sequence ID" value="NZ_CP154795.1"/>
</dbReference>
<accession>A0ABZ3FU21</accession>